<sequence length="614" mass="67280">MKLTSKKAKSVKVKGLKKGTAVVKAKAGSQTKKVTIKVLPVLTVKASATTVEAGKKVTLKSNNSAKWSITAGKDVAKLSSAKSTSVVVTGVKAGTVTVKATDAKTGIVKSVKIKVTAKKDTTDPVDPTPTPDPEPDQPDADDFVPETATTEEVEAMMNDADDKTELVDARPQEAYAGWALQGAKNGGHLKNAVLYSARWLDFSISSSKREKSLKNYNTAIDLNADKTYIIYDYTDKKDEAVNVAKYFYKQGVKNVKVYNAKDMIDAGTNVESYKNYDRFLPSEIVKNISDYKTGNTDSLSSLTKSVFSEADMDKIVLIDVSYGNVKESSYLTTGHVPGAVHMNTNTYERPRSYTPEKREKYSIEYSLIPLEEMRDSICPEYGITKDSIVIGMSSDGRPIARLGYMLRSLGVKYYGMSGLMNAWNYNGYQLDNKNVVKPTSVDSFGSDKIASPNELAWMDEVKDMISKNGEDGNNHTAGTLVGGDSISSTYSYHDLLGKVPGSFEANGMYFENADGTPAMKEVILAGYEKNGIPTDKSIIQFCGDGWGAAREAYNAQSVDINNVRAWGEGWVVWANRGNWFIDYAGRKVKYDKYLDEVVDESGNIVTDAKNRKPE</sequence>
<protein>
    <recommendedName>
        <fullName evidence="1">thiosulfate sulfurtransferase</fullName>
        <ecNumber evidence="1">2.8.1.1</ecNumber>
    </recommendedName>
</protein>
<dbReference type="InterPro" id="IPR001763">
    <property type="entry name" value="Rhodanese-like_dom"/>
</dbReference>
<gene>
    <name evidence="6" type="ORF">H8S07_09365</name>
</gene>
<name>A0ABR7EY53_9FIRM</name>
<dbReference type="InterPro" id="IPR036873">
    <property type="entry name" value="Rhodanese-like_dom_sf"/>
</dbReference>
<dbReference type="PROSITE" id="PS50206">
    <property type="entry name" value="RHODANESE_3"/>
    <property type="match status" value="3"/>
</dbReference>
<comment type="catalytic activity">
    <reaction evidence="3">
        <text>thiosulfate + hydrogen cyanide = thiocyanate + sulfite + 2 H(+)</text>
        <dbReference type="Rhea" id="RHEA:16881"/>
        <dbReference type="ChEBI" id="CHEBI:15378"/>
        <dbReference type="ChEBI" id="CHEBI:17359"/>
        <dbReference type="ChEBI" id="CHEBI:18022"/>
        <dbReference type="ChEBI" id="CHEBI:18407"/>
        <dbReference type="ChEBI" id="CHEBI:33542"/>
        <dbReference type="EC" id="2.8.1.1"/>
    </reaction>
</comment>
<dbReference type="SUPFAM" id="SSF52821">
    <property type="entry name" value="Rhodanese/Cell cycle control phosphatase"/>
    <property type="match status" value="3"/>
</dbReference>
<dbReference type="SMART" id="SM00450">
    <property type="entry name" value="RHOD"/>
    <property type="match status" value="2"/>
</dbReference>
<dbReference type="EC" id="2.8.1.1" evidence="1"/>
<dbReference type="InterPro" id="IPR051126">
    <property type="entry name" value="Thiosulfate_sulfurtransferase"/>
</dbReference>
<comment type="caution">
    <text evidence="6">The sequence shown here is derived from an EMBL/GenBank/DDBJ whole genome shotgun (WGS) entry which is preliminary data.</text>
</comment>
<proteinExistence type="predicted"/>
<evidence type="ECO:0000256" key="1">
    <source>
        <dbReference type="ARBA" id="ARBA00012245"/>
    </source>
</evidence>
<evidence type="ECO:0000313" key="7">
    <source>
        <dbReference type="Proteomes" id="UP000647235"/>
    </source>
</evidence>
<dbReference type="RefSeq" id="WP_186855934.1">
    <property type="nucleotide sequence ID" value="NZ_JACOOY010000011.1"/>
</dbReference>
<feature type="domain" description="Rhodanese" evidence="5">
    <location>
        <begin position="497"/>
        <end position="582"/>
    </location>
</feature>
<dbReference type="Gene3D" id="3.40.250.10">
    <property type="entry name" value="Rhodanese-like domain"/>
    <property type="match status" value="3"/>
</dbReference>
<dbReference type="Pfam" id="PF00581">
    <property type="entry name" value="Rhodanese"/>
    <property type="match status" value="1"/>
</dbReference>
<keyword evidence="2" id="KW-0677">Repeat</keyword>
<dbReference type="PANTHER" id="PTHR43855">
    <property type="entry name" value="THIOSULFATE SULFURTRANSFERASE"/>
    <property type="match status" value="1"/>
</dbReference>
<dbReference type="EMBL" id="JACOOY010000011">
    <property type="protein sequence ID" value="MBC5665475.1"/>
    <property type="molecule type" value="Genomic_DNA"/>
</dbReference>
<organism evidence="6 7">
    <name type="scientific">Dorea hominis</name>
    <dbReference type="NCBI Taxonomy" id="2763040"/>
    <lineage>
        <taxon>Bacteria</taxon>
        <taxon>Bacillati</taxon>
        <taxon>Bacillota</taxon>
        <taxon>Clostridia</taxon>
        <taxon>Lachnospirales</taxon>
        <taxon>Lachnospiraceae</taxon>
        <taxon>Dorea</taxon>
    </lineage>
</organism>
<keyword evidence="7" id="KW-1185">Reference proteome</keyword>
<evidence type="ECO:0000259" key="5">
    <source>
        <dbReference type="PROSITE" id="PS50206"/>
    </source>
</evidence>
<feature type="domain" description="Rhodanese" evidence="5">
    <location>
        <begin position="311"/>
        <end position="432"/>
    </location>
</feature>
<evidence type="ECO:0000313" key="6">
    <source>
        <dbReference type="EMBL" id="MBC5665475.1"/>
    </source>
</evidence>
<dbReference type="Proteomes" id="UP000647235">
    <property type="component" value="Unassembled WGS sequence"/>
</dbReference>
<evidence type="ECO:0000256" key="3">
    <source>
        <dbReference type="ARBA" id="ARBA00047549"/>
    </source>
</evidence>
<feature type="region of interest" description="Disordered" evidence="4">
    <location>
        <begin position="119"/>
        <end position="143"/>
    </location>
</feature>
<feature type="compositionally biased region" description="Acidic residues" evidence="4">
    <location>
        <begin position="133"/>
        <end position="143"/>
    </location>
</feature>
<accession>A0ABR7EY53</accession>
<dbReference type="PANTHER" id="PTHR43855:SF1">
    <property type="entry name" value="THIOSULFATE SULFURTRANSFERASE"/>
    <property type="match status" value="1"/>
</dbReference>
<evidence type="ECO:0000256" key="2">
    <source>
        <dbReference type="ARBA" id="ARBA00022737"/>
    </source>
</evidence>
<feature type="domain" description="Rhodanese" evidence="5">
    <location>
        <begin position="160"/>
        <end position="265"/>
    </location>
</feature>
<evidence type="ECO:0000256" key="4">
    <source>
        <dbReference type="SAM" id="MobiDB-lite"/>
    </source>
</evidence>
<reference evidence="6 7" key="1">
    <citation type="submission" date="2020-08" db="EMBL/GenBank/DDBJ databases">
        <title>Genome public.</title>
        <authorList>
            <person name="Liu C."/>
            <person name="Sun Q."/>
        </authorList>
    </citation>
    <scope>NUCLEOTIDE SEQUENCE [LARGE SCALE GENOMIC DNA]</scope>
    <source>
        <strain evidence="6 7">NSJ-36</strain>
    </source>
</reference>